<evidence type="ECO:0000256" key="1">
    <source>
        <dbReference type="PROSITE-ProRule" id="PRU00339"/>
    </source>
</evidence>
<proteinExistence type="predicted"/>
<protein>
    <submittedName>
        <fullName evidence="3">Tetratricopeptide repeat-containing protein</fullName>
    </submittedName>
</protein>
<keyword evidence="1" id="KW-0802">TPR repeat</keyword>
<dbReference type="EMBL" id="CAADFQ010000020">
    <property type="protein sequence ID" value="VFK31037.1"/>
    <property type="molecule type" value="Genomic_DNA"/>
</dbReference>
<accession>A0A450XP50</accession>
<dbReference type="Pfam" id="PF13424">
    <property type="entry name" value="TPR_12"/>
    <property type="match status" value="1"/>
</dbReference>
<dbReference type="InterPro" id="IPR019734">
    <property type="entry name" value="TPR_rpt"/>
</dbReference>
<dbReference type="SUPFAM" id="SSF48452">
    <property type="entry name" value="TPR-like"/>
    <property type="match status" value="1"/>
</dbReference>
<reference evidence="3" key="1">
    <citation type="submission" date="2019-02" db="EMBL/GenBank/DDBJ databases">
        <authorList>
            <person name="Gruber-Vodicka R. H."/>
            <person name="Seah K. B. B."/>
        </authorList>
    </citation>
    <scope>NUCLEOTIDE SEQUENCE</scope>
    <source>
        <strain evidence="2">BECK_BZ197</strain>
        <strain evidence="4">BECK_BZ198</strain>
        <strain evidence="3">BECK_BZ199</strain>
    </source>
</reference>
<evidence type="ECO:0000313" key="3">
    <source>
        <dbReference type="EMBL" id="VFK31037.1"/>
    </source>
</evidence>
<sequence>MQISFDWITDAAWVTAISTGAIALTTAAARHRGALAHYQRAAEYDPDDPDAWNRIGHLKDRLGELADAQAAYERVLAIGEQTNNQEAIAMALGNRGLIAQTCGELGKAEGYYRRSLAIDKELGRKEGMASQFFSFPRTAWERENPVKPLSVADKHFVVGR</sequence>
<dbReference type="EMBL" id="CAADFO010000026">
    <property type="protein sequence ID" value="VFK27209.1"/>
    <property type="molecule type" value="Genomic_DNA"/>
</dbReference>
<feature type="repeat" description="TPR" evidence="1">
    <location>
        <begin position="49"/>
        <end position="82"/>
    </location>
</feature>
<dbReference type="Gene3D" id="1.25.40.10">
    <property type="entry name" value="Tetratricopeptide repeat domain"/>
    <property type="match status" value="1"/>
</dbReference>
<name>A0A450XP50_9GAMM</name>
<evidence type="ECO:0000313" key="4">
    <source>
        <dbReference type="EMBL" id="VFK75493.1"/>
    </source>
</evidence>
<organism evidence="3">
    <name type="scientific">Candidatus Kentrum sp. MB</name>
    <dbReference type="NCBI Taxonomy" id="2138164"/>
    <lineage>
        <taxon>Bacteria</taxon>
        <taxon>Pseudomonadati</taxon>
        <taxon>Pseudomonadota</taxon>
        <taxon>Gammaproteobacteria</taxon>
        <taxon>Candidatus Kentrum</taxon>
    </lineage>
</organism>
<dbReference type="EMBL" id="CAADGH010000024">
    <property type="protein sequence ID" value="VFK75493.1"/>
    <property type="molecule type" value="Genomic_DNA"/>
</dbReference>
<dbReference type="SMART" id="SM00028">
    <property type="entry name" value="TPR"/>
    <property type="match status" value="2"/>
</dbReference>
<dbReference type="InterPro" id="IPR011990">
    <property type="entry name" value="TPR-like_helical_dom_sf"/>
</dbReference>
<evidence type="ECO:0000313" key="2">
    <source>
        <dbReference type="EMBL" id="VFK27209.1"/>
    </source>
</evidence>
<dbReference type="AlphaFoldDB" id="A0A450XP50"/>
<gene>
    <name evidence="2" type="ORF">BECKMB1821G_GA0114241_102610</name>
    <name evidence="4" type="ORF">BECKMB1821H_GA0114242_102410</name>
    <name evidence="3" type="ORF">BECKMB1821I_GA0114274_102011</name>
</gene>
<dbReference type="PROSITE" id="PS50005">
    <property type="entry name" value="TPR"/>
    <property type="match status" value="1"/>
</dbReference>